<gene>
    <name evidence="4" type="ORF">SAMN05660653_02659</name>
</gene>
<organism evidence="4 5">
    <name type="scientific">Desulfonatronum thiosulfatophilum</name>
    <dbReference type="NCBI Taxonomy" id="617002"/>
    <lineage>
        <taxon>Bacteria</taxon>
        <taxon>Pseudomonadati</taxon>
        <taxon>Thermodesulfobacteriota</taxon>
        <taxon>Desulfovibrionia</taxon>
        <taxon>Desulfovibrionales</taxon>
        <taxon>Desulfonatronaceae</taxon>
        <taxon>Desulfonatronum</taxon>
    </lineage>
</organism>
<feature type="compositionally biased region" description="Basic and acidic residues" evidence="1">
    <location>
        <begin position="130"/>
        <end position="140"/>
    </location>
</feature>
<proteinExistence type="predicted"/>
<name>A0A1G6E876_9BACT</name>
<dbReference type="InterPro" id="IPR036280">
    <property type="entry name" value="Multihaem_cyt_sf"/>
</dbReference>
<dbReference type="AlphaFoldDB" id="A0A1G6E876"/>
<evidence type="ECO:0000313" key="5">
    <source>
        <dbReference type="Proteomes" id="UP000198771"/>
    </source>
</evidence>
<feature type="region of interest" description="Disordered" evidence="1">
    <location>
        <begin position="83"/>
        <end position="140"/>
    </location>
</feature>
<feature type="compositionally biased region" description="Polar residues" evidence="1">
    <location>
        <begin position="104"/>
        <end position="129"/>
    </location>
</feature>
<evidence type="ECO:0000256" key="2">
    <source>
        <dbReference type="SAM" id="Phobius"/>
    </source>
</evidence>
<reference evidence="4" key="1">
    <citation type="submission" date="2016-10" db="EMBL/GenBank/DDBJ databases">
        <authorList>
            <person name="de Groot N.N."/>
        </authorList>
    </citation>
    <scope>NUCLEOTIDE SEQUENCE [LARGE SCALE GENOMIC DNA]</scope>
    <source>
        <strain evidence="4">ASO4-2</strain>
    </source>
</reference>
<evidence type="ECO:0000256" key="1">
    <source>
        <dbReference type="SAM" id="MobiDB-lite"/>
    </source>
</evidence>
<keyword evidence="2" id="KW-0812">Transmembrane</keyword>
<dbReference type="InterPro" id="IPR023155">
    <property type="entry name" value="Cyt_c-552/4"/>
</dbReference>
<sequence>MKKKSSMISLKNPFQHVLPRLVIFFVFLVGTWIIMTSSDYIHKSVSAMQAPAREANDALNFNPPMAGDPDSVMAAGFSIDDDLTGNSGQTTDLLPGITGEHTGRTANLDQADANSNMMIPARSNSSESRNQTEKRDKEQDLAEMNRFEAGAFEDPENCEMCHQEIFDAWSQSKHRYAWENIFYQPDYIQASRESEGFTDIFCGECHAPIGVRTGQLPPPDGSQMDETSRKGVSCDYCHTVKKVVRPFNVQTISDPGDVKRGPKGDGWASYHEIEFSKIHTDPAFCGACHNVVHPTSGAPVIDTYDDWKAGPYAQEGIRCQDCHMTPGPGVEKNPGRSSFMGEDRDHVATHFFQGGSVFFHEKMGNQQEAALSRQMLEAAAELETEVFRTNNGVEIIARVKNVGAGHKIPTGVTYIRKMWLEVTAKNGSGEEIFRSGHVTESNRIDPGAKFYRKIFKDAEGNLTPKSWVAEEIGYDHRIPAKGHDEQLFRVPAVHDDDEIHVLIRLMYRSMSQEVAEGLGIEGIEVPALEMTRAELTIP</sequence>
<accession>A0A1G6E876</accession>
<evidence type="ECO:0000313" key="4">
    <source>
        <dbReference type="EMBL" id="SDB53601.1"/>
    </source>
</evidence>
<keyword evidence="5" id="KW-1185">Reference proteome</keyword>
<keyword evidence="2" id="KW-1133">Transmembrane helix</keyword>
<dbReference type="STRING" id="617002.SAMN05660653_02659"/>
<feature type="domain" description="Cytochrome c-552/4" evidence="3">
    <location>
        <begin position="158"/>
        <end position="239"/>
    </location>
</feature>
<dbReference type="Proteomes" id="UP000198771">
    <property type="component" value="Unassembled WGS sequence"/>
</dbReference>
<dbReference type="SUPFAM" id="SSF48695">
    <property type="entry name" value="Multiheme cytochromes"/>
    <property type="match status" value="1"/>
</dbReference>
<evidence type="ECO:0000259" key="3">
    <source>
        <dbReference type="Pfam" id="PF13435"/>
    </source>
</evidence>
<keyword evidence="2" id="KW-0472">Membrane</keyword>
<dbReference type="Gene3D" id="1.10.1130.10">
    <property type="entry name" value="Flavocytochrome C3, Chain A"/>
    <property type="match status" value="1"/>
</dbReference>
<dbReference type="EMBL" id="FMXO01000016">
    <property type="protein sequence ID" value="SDB53601.1"/>
    <property type="molecule type" value="Genomic_DNA"/>
</dbReference>
<dbReference type="Pfam" id="PF13435">
    <property type="entry name" value="Cytochrome_C554"/>
    <property type="match status" value="1"/>
</dbReference>
<feature type="transmembrane region" description="Helical" evidence="2">
    <location>
        <begin position="21"/>
        <end position="41"/>
    </location>
</feature>
<protein>
    <submittedName>
        <fullName evidence="4">Cytochrome c554 and c-prime</fullName>
    </submittedName>
</protein>